<feature type="transmembrane region" description="Helical" evidence="1">
    <location>
        <begin position="299"/>
        <end position="319"/>
    </location>
</feature>
<sequence length="900" mass="99488">MRSRFNSSHKNNRVSAVVACLVFAMLVVPLVAFAQDSVSSFFSTIIFKWLIAPLTELLNLLIILLIKVASYNQFTTEPIVDLGWKTLRDVSNMFFVLILLIVAIGTIIKWDVVNYRQNLRRLILMALLINFSRTIAAFLIDFSQVITLTFIKAVQDVIQAGIVGALGLDKILNPVTLYDAGQKGGAVGQLTINIFTYIVALIMVGVACVVVAAYVLIFAVRIIALWLLIIFSPLAYLASTLKGTSVFQWYDRWWKTFVSNLSVAPVLAFCLWLVFSIVAKGGGTQQIIPQGTEGDAVTVNGVSTTVLLGFMVGTGLLIYSIRLAMSMAGETAKLGSQFVGKMGGYAQKAGDYLKWGKSGQGGVLGRYAKRPALAVAEGVGRAAQAVPGLGRVGVTVTAAAQRAQRRQADTRKKAESELMGPMYEEATPEQRERIMARAGRGPRRKALIELEQKRLNEKDESGNYRVSDADVLKTENQYILAGASEKELKDFRKATHMRGMKERVKSAPSDERAQAAQKELNELTLELNQEGKLTSDKIFNNPAFAIQLLLRTKSVSQINSSIKDLESPDKKEVLDVMEQQVRALKAKEAKGLSNAEKNEMSKLGKKVASGLTGAEQKIFESLNAKGVEAMTDAEMNDLEKLTTKGSVRLSDPEKKRYYDLRPRQYEGLDTTENKDLSKLSNVIAKNDTPRAAQLAADEKIDPHVVTSNMEDTDYNDFISHPNFEKIAHKIDPSFMRDAIQTKKVTSENKTKLVEEVTVAAGSPDAAKNVPAQRAMSAALNNEQTRQETKDYLDNLQTTQPAGYKAIQDYENKLIQDKAKEGAKKEHVSDVERLLQRYKKDDVVLAPPGKDTLGAPNDVDVWVVENIDKVNKTVDLMQPATGGGMFKKKMPLQDFKRYNFF</sequence>
<name>A0A1G2BRQ6_9BACT</name>
<feature type="transmembrane region" description="Helical" evidence="1">
    <location>
        <begin position="90"/>
        <end position="110"/>
    </location>
</feature>
<evidence type="ECO:0000256" key="1">
    <source>
        <dbReference type="SAM" id="Phobius"/>
    </source>
</evidence>
<comment type="caution">
    <text evidence="2">The sequence shown here is derived from an EMBL/GenBank/DDBJ whole genome shotgun (WGS) entry which is preliminary data.</text>
</comment>
<gene>
    <name evidence="2" type="ORF">A3B30_01130</name>
</gene>
<feature type="transmembrane region" description="Helical" evidence="1">
    <location>
        <begin position="50"/>
        <end position="69"/>
    </location>
</feature>
<dbReference type="EMBL" id="MHKM01000009">
    <property type="protein sequence ID" value="OGY91865.1"/>
    <property type="molecule type" value="Genomic_DNA"/>
</dbReference>
<dbReference type="STRING" id="1798551.A3B30_01130"/>
<organism evidence="2 3">
    <name type="scientific">Candidatus Komeilibacteria bacterium RIFCSPLOWO2_01_FULL_52_15</name>
    <dbReference type="NCBI Taxonomy" id="1798551"/>
    <lineage>
        <taxon>Bacteria</taxon>
        <taxon>Candidatus Komeiliibacteriota</taxon>
    </lineage>
</organism>
<protein>
    <submittedName>
        <fullName evidence="2">Uncharacterized protein</fullName>
    </submittedName>
</protein>
<keyword evidence="1" id="KW-0472">Membrane</keyword>
<evidence type="ECO:0000313" key="3">
    <source>
        <dbReference type="Proteomes" id="UP000178248"/>
    </source>
</evidence>
<feature type="transmembrane region" description="Helical" evidence="1">
    <location>
        <begin position="194"/>
        <end position="217"/>
    </location>
</feature>
<proteinExistence type="predicted"/>
<keyword evidence="1" id="KW-1133">Transmembrane helix</keyword>
<dbReference type="AlphaFoldDB" id="A0A1G2BRQ6"/>
<reference evidence="2 3" key="1">
    <citation type="journal article" date="2016" name="Nat. Commun.">
        <title>Thousands of microbial genomes shed light on interconnected biogeochemical processes in an aquifer system.</title>
        <authorList>
            <person name="Anantharaman K."/>
            <person name="Brown C.T."/>
            <person name="Hug L.A."/>
            <person name="Sharon I."/>
            <person name="Castelle C.J."/>
            <person name="Probst A.J."/>
            <person name="Thomas B.C."/>
            <person name="Singh A."/>
            <person name="Wilkins M.J."/>
            <person name="Karaoz U."/>
            <person name="Brodie E.L."/>
            <person name="Williams K.H."/>
            <person name="Hubbard S.S."/>
            <person name="Banfield J.F."/>
        </authorList>
    </citation>
    <scope>NUCLEOTIDE SEQUENCE [LARGE SCALE GENOMIC DNA]</scope>
</reference>
<keyword evidence="1" id="KW-0812">Transmembrane</keyword>
<feature type="transmembrane region" description="Helical" evidence="1">
    <location>
        <begin position="253"/>
        <end position="279"/>
    </location>
</feature>
<accession>A0A1G2BRQ6</accession>
<evidence type="ECO:0000313" key="2">
    <source>
        <dbReference type="EMBL" id="OGY91865.1"/>
    </source>
</evidence>
<dbReference type="Proteomes" id="UP000178248">
    <property type="component" value="Unassembled WGS sequence"/>
</dbReference>
<feature type="transmembrane region" description="Helical" evidence="1">
    <location>
        <begin position="223"/>
        <end position="241"/>
    </location>
</feature>